<gene>
    <name evidence="2" type="ORF">MM171B00154_0057</name>
</gene>
<dbReference type="EMBL" id="MT143892">
    <property type="protein sequence ID" value="QJB04946.1"/>
    <property type="molecule type" value="Genomic_DNA"/>
</dbReference>
<protein>
    <submittedName>
        <fullName evidence="2">Uncharacterized protein</fullName>
    </submittedName>
</protein>
<organism evidence="2">
    <name type="scientific">viral metagenome</name>
    <dbReference type="NCBI Taxonomy" id="1070528"/>
    <lineage>
        <taxon>unclassified sequences</taxon>
        <taxon>metagenomes</taxon>
        <taxon>organismal metagenomes</taxon>
    </lineage>
</organism>
<evidence type="ECO:0000256" key="1">
    <source>
        <dbReference type="SAM" id="MobiDB-lite"/>
    </source>
</evidence>
<sequence>MADEMNTDERAKFESMMRKETFDDLKRLSDGDYASYEARVGWIAWQARAALSPNAEDMATASAQGFRDGVASLSAAEPAPEIFMMPETWHVIAHVQGEPILSIGYDWVSGKGELTEAETQAVIGMAQHLLSFVGYGLPPSSFDPDEAEPAPALTQGAAIAAGAVYATFEEWAKEEGGDFALHNCGPYNREAMKLAGMAWRASHGQAPAQAAPEGWNGTYEHAWRMAAQYIMESEAKSKKIWQDAGFTWMRHPSPQAAQQAPTNGNWVAADDVQRLVRELDVALNGKEGAAVQASLCDVVAQVRSASAKAGRPLLAAQQAPSTPASFQSRVQPWLLQCFGAEIAADRVERNHRFLEESLELVQSLGCTDSEAHQLVDYVFGRPVGEPAQEVGGVMVTLAALCLANGLDMHSAGETELARIWTKVEKIRAKQAAKPKHSPLPEDVARPAPPAMDGGEDAARHSPHARRFGGCPSCGRSDCVAMSCTRGAA</sequence>
<dbReference type="AlphaFoldDB" id="A0A6M3MHP8"/>
<name>A0A6M3MHP8_9ZZZZ</name>
<feature type="region of interest" description="Disordered" evidence="1">
    <location>
        <begin position="430"/>
        <end position="466"/>
    </location>
</feature>
<proteinExistence type="predicted"/>
<evidence type="ECO:0000313" key="2">
    <source>
        <dbReference type="EMBL" id="QJB04946.1"/>
    </source>
</evidence>
<accession>A0A6M3MHP8</accession>
<reference evidence="2" key="1">
    <citation type="submission" date="2020-03" db="EMBL/GenBank/DDBJ databases">
        <title>The deep terrestrial virosphere.</title>
        <authorList>
            <person name="Holmfeldt K."/>
            <person name="Nilsson E."/>
            <person name="Simone D."/>
            <person name="Lopez-Fernandez M."/>
            <person name="Wu X."/>
            <person name="de Brujin I."/>
            <person name="Lundin D."/>
            <person name="Andersson A."/>
            <person name="Bertilsson S."/>
            <person name="Dopson M."/>
        </authorList>
    </citation>
    <scope>NUCLEOTIDE SEQUENCE</scope>
    <source>
        <strain evidence="2">MM171B00154</strain>
    </source>
</reference>